<sequence>MNAAVTNPFSSISDSIMDDLVTYDALLFPADGRQPHLVELMTSPVTQTNPQTGQLVLVSVMPHPEVHMDGIAEGQDAGVPWRYQIIESLDGMTRSFANPYILFYPVRPRPGTFFPLNKAIREIQGIHSEQPAWKGNIVIAKYRGGADDPFMALLDATMADFPILKNFLSMSTPPSTPTVRIA</sequence>
<dbReference type="EMBL" id="ML170156">
    <property type="protein sequence ID" value="TDL29799.1"/>
    <property type="molecule type" value="Genomic_DNA"/>
</dbReference>
<dbReference type="STRING" id="50990.A0A4R5XF61"/>
<protein>
    <submittedName>
        <fullName evidence="1">Uncharacterized protein</fullName>
    </submittedName>
</protein>
<organism evidence="1 2">
    <name type="scientific">Rickenella mellea</name>
    <dbReference type="NCBI Taxonomy" id="50990"/>
    <lineage>
        <taxon>Eukaryota</taxon>
        <taxon>Fungi</taxon>
        <taxon>Dikarya</taxon>
        <taxon>Basidiomycota</taxon>
        <taxon>Agaricomycotina</taxon>
        <taxon>Agaricomycetes</taxon>
        <taxon>Hymenochaetales</taxon>
        <taxon>Rickenellaceae</taxon>
        <taxon>Rickenella</taxon>
    </lineage>
</organism>
<evidence type="ECO:0000313" key="1">
    <source>
        <dbReference type="EMBL" id="TDL29799.1"/>
    </source>
</evidence>
<dbReference type="Proteomes" id="UP000294933">
    <property type="component" value="Unassembled WGS sequence"/>
</dbReference>
<evidence type="ECO:0000313" key="2">
    <source>
        <dbReference type="Proteomes" id="UP000294933"/>
    </source>
</evidence>
<reference evidence="1 2" key="1">
    <citation type="submission" date="2018-06" db="EMBL/GenBank/DDBJ databases">
        <title>A transcriptomic atlas of mushroom development highlights an independent origin of complex multicellularity.</title>
        <authorList>
            <consortium name="DOE Joint Genome Institute"/>
            <person name="Krizsan K."/>
            <person name="Almasi E."/>
            <person name="Merenyi Z."/>
            <person name="Sahu N."/>
            <person name="Viragh M."/>
            <person name="Koszo T."/>
            <person name="Mondo S."/>
            <person name="Kiss B."/>
            <person name="Balint B."/>
            <person name="Kues U."/>
            <person name="Barry K."/>
            <person name="Hegedus J.C."/>
            <person name="Henrissat B."/>
            <person name="Johnson J."/>
            <person name="Lipzen A."/>
            <person name="Ohm R."/>
            <person name="Nagy I."/>
            <person name="Pangilinan J."/>
            <person name="Yan J."/>
            <person name="Xiong Y."/>
            <person name="Grigoriev I.V."/>
            <person name="Hibbett D.S."/>
            <person name="Nagy L.G."/>
        </authorList>
    </citation>
    <scope>NUCLEOTIDE SEQUENCE [LARGE SCALE GENOMIC DNA]</scope>
    <source>
        <strain evidence="1 2">SZMC22713</strain>
    </source>
</reference>
<name>A0A4R5XF61_9AGAM</name>
<proteinExistence type="predicted"/>
<gene>
    <name evidence="1" type="ORF">BD410DRAFT_834050</name>
</gene>
<keyword evidence="2" id="KW-1185">Reference proteome</keyword>
<dbReference type="AlphaFoldDB" id="A0A4R5XF61"/>
<dbReference type="OrthoDB" id="3147730at2759"/>
<accession>A0A4R5XF61</accession>
<dbReference type="VEuPathDB" id="FungiDB:BD410DRAFT_834050"/>